<dbReference type="Proteomes" id="UP001143981">
    <property type="component" value="Unassembled WGS sequence"/>
</dbReference>
<sequence length="125" mass="12717">MAMLDSTLGARQPRPVAGKEPADAAKQMLAFRLAALAVAVYMVRLLLGLFKYALDAALLLLLAGSAAAVAGPGLKNNTVSQLLAQLETFVDPLFAALADRGASAVSGPARTIASYLGIGPAPARA</sequence>
<protein>
    <submittedName>
        <fullName evidence="2">Uncharacterized protein</fullName>
    </submittedName>
</protein>
<keyword evidence="1" id="KW-1133">Transmembrane helix</keyword>
<proteinExistence type="predicted"/>
<evidence type="ECO:0000256" key="1">
    <source>
        <dbReference type="SAM" id="Phobius"/>
    </source>
</evidence>
<keyword evidence="1" id="KW-0812">Transmembrane</keyword>
<dbReference type="AlphaFoldDB" id="A0A9W7YC73"/>
<feature type="transmembrane region" description="Helical" evidence="1">
    <location>
        <begin position="29"/>
        <end position="50"/>
    </location>
</feature>
<dbReference type="EMBL" id="JANBOI010000706">
    <property type="protein sequence ID" value="KAJ1728953.1"/>
    <property type="molecule type" value="Genomic_DNA"/>
</dbReference>
<organism evidence="2 3">
    <name type="scientific">Coemansia biformis</name>
    <dbReference type="NCBI Taxonomy" id="1286918"/>
    <lineage>
        <taxon>Eukaryota</taxon>
        <taxon>Fungi</taxon>
        <taxon>Fungi incertae sedis</taxon>
        <taxon>Zoopagomycota</taxon>
        <taxon>Kickxellomycotina</taxon>
        <taxon>Kickxellomycetes</taxon>
        <taxon>Kickxellales</taxon>
        <taxon>Kickxellaceae</taxon>
        <taxon>Coemansia</taxon>
    </lineage>
</organism>
<feature type="transmembrane region" description="Helical" evidence="1">
    <location>
        <begin position="56"/>
        <end position="74"/>
    </location>
</feature>
<dbReference type="OrthoDB" id="5556572at2759"/>
<name>A0A9W7YC73_9FUNG</name>
<reference evidence="2" key="1">
    <citation type="submission" date="2022-07" db="EMBL/GenBank/DDBJ databases">
        <title>Phylogenomic reconstructions and comparative analyses of Kickxellomycotina fungi.</title>
        <authorList>
            <person name="Reynolds N.K."/>
            <person name="Stajich J.E."/>
            <person name="Barry K."/>
            <person name="Grigoriev I.V."/>
            <person name="Crous P."/>
            <person name="Smith M.E."/>
        </authorList>
    </citation>
    <scope>NUCLEOTIDE SEQUENCE</scope>
    <source>
        <strain evidence="2">BCRC 34381</strain>
    </source>
</reference>
<keyword evidence="1" id="KW-0472">Membrane</keyword>
<evidence type="ECO:0000313" key="3">
    <source>
        <dbReference type="Proteomes" id="UP001143981"/>
    </source>
</evidence>
<gene>
    <name evidence="2" type="ORF">LPJ61_003761</name>
</gene>
<evidence type="ECO:0000313" key="2">
    <source>
        <dbReference type="EMBL" id="KAJ1728953.1"/>
    </source>
</evidence>
<accession>A0A9W7YC73</accession>
<keyword evidence="3" id="KW-1185">Reference proteome</keyword>
<comment type="caution">
    <text evidence="2">The sequence shown here is derived from an EMBL/GenBank/DDBJ whole genome shotgun (WGS) entry which is preliminary data.</text>
</comment>